<organism evidence="5 6">
    <name type="scientific">Molorchus minor</name>
    <dbReference type="NCBI Taxonomy" id="1323400"/>
    <lineage>
        <taxon>Eukaryota</taxon>
        <taxon>Metazoa</taxon>
        <taxon>Ecdysozoa</taxon>
        <taxon>Arthropoda</taxon>
        <taxon>Hexapoda</taxon>
        <taxon>Insecta</taxon>
        <taxon>Pterygota</taxon>
        <taxon>Neoptera</taxon>
        <taxon>Endopterygota</taxon>
        <taxon>Coleoptera</taxon>
        <taxon>Polyphaga</taxon>
        <taxon>Cucujiformia</taxon>
        <taxon>Chrysomeloidea</taxon>
        <taxon>Cerambycidae</taxon>
        <taxon>Lamiinae</taxon>
        <taxon>Monochamini</taxon>
        <taxon>Molorchus</taxon>
    </lineage>
</organism>
<proteinExistence type="predicted"/>
<feature type="domain" description="Dipeptidylpeptidase IV N-terminal" evidence="4">
    <location>
        <begin position="29"/>
        <end position="93"/>
    </location>
</feature>
<dbReference type="PANTHER" id="PTHR11731:SF200">
    <property type="entry name" value="DIPEPTIDYL PEPTIDASE 10, ISOFORM B"/>
    <property type="match status" value="1"/>
</dbReference>
<evidence type="ECO:0000256" key="3">
    <source>
        <dbReference type="ARBA" id="ARBA00023180"/>
    </source>
</evidence>
<evidence type="ECO:0000259" key="4">
    <source>
        <dbReference type="Pfam" id="PF00930"/>
    </source>
</evidence>
<evidence type="ECO:0000313" key="6">
    <source>
        <dbReference type="Proteomes" id="UP001162164"/>
    </source>
</evidence>
<keyword evidence="1" id="KW-0031">Aminopeptidase</keyword>
<dbReference type="EMBL" id="JAPWTJ010000549">
    <property type="protein sequence ID" value="KAJ8977430.1"/>
    <property type="molecule type" value="Genomic_DNA"/>
</dbReference>
<accession>A0ABQ9JHA3</accession>
<keyword evidence="6" id="KW-1185">Reference proteome</keyword>
<reference evidence="5" key="1">
    <citation type="journal article" date="2023" name="Insect Mol. Biol.">
        <title>Genome sequencing provides insights into the evolution of gene families encoding plant cell wall-degrading enzymes in longhorned beetles.</title>
        <authorList>
            <person name="Shin N.R."/>
            <person name="Okamura Y."/>
            <person name="Kirsch R."/>
            <person name="Pauchet Y."/>
        </authorList>
    </citation>
    <scope>NUCLEOTIDE SEQUENCE</scope>
    <source>
        <strain evidence="5">MMC_N1</strain>
    </source>
</reference>
<dbReference type="Proteomes" id="UP001162164">
    <property type="component" value="Unassembled WGS sequence"/>
</dbReference>
<gene>
    <name evidence="5" type="ORF">NQ317_009683</name>
</gene>
<evidence type="ECO:0000256" key="2">
    <source>
        <dbReference type="ARBA" id="ARBA00022825"/>
    </source>
</evidence>
<name>A0ABQ9JHA3_9CUCU</name>
<sequence length="106" mass="11815">MSKDIATLKTNHLRTYVNDHVDWCFRIFYQVANGTSIQLATFAPAGHGLVYVSENNIYYVEDFAVDVGNPITVTNVGESGVVYCGVPDWVYEGAILIVPAVYYMNE</sequence>
<dbReference type="SUPFAM" id="SSF82171">
    <property type="entry name" value="DPP6 N-terminal domain-like"/>
    <property type="match status" value="1"/>
</dbReference>
<keyword evidence="1" id="KW-0378">Hydrolase</keyword>
<keyword evidence="1" id="KW-0645">Protease</keyword>
<evidence type="ECO:0000256" key="1">
    <source>
        <dbReference type="ARBA" id="ARBA00022438"/>
    </source>
</evidence>
<dbReference type="PANTHER" id="PTHR11731">
    <property type="entry name" value="PROTEASE FAMILY S9B,C DIPEPTIDYL-PEPTIDASE IV-RELATED"/>
    <property type="match status" value="1"/>
</dbReference>
<evidence type="ECO:0000313" key="5">
    <source>
        <dbReference type="EMBL" id="KAJ8977430.1"/>
    </source>
</evidence>
<protein>
    <recommendedName>
        <fullName evidence="4">Dipeptidylpeptidase IV N-terminal domain-containing protein</fullName>
    </recommendedName>
</protein>
<keyword evidence="2" id="KW-0720">Serine protease</keyword>
<dbReference type="InterPro" id="IPR050278">
    <property type="entry name" value="Serine_Prot_S9B/DPPIV"/>
</dbReference>
<dbReference type="Pfam" id="PF00930">
    <property type="entry name" value="DPPIV_N"/>
    <property type="match status" value="1"/>
</dbReference>
<comment type="caution">
    <text evidence="5">The sequence shown here is derived from an EMBL/GenBank/DDBJ whole genome shotgun (WGS) entry which is preliminary data.</text>
</comment>
<dbReference type="Gene3D" id="2.140.10.30">
    <property type="entry name" value="Dipeptidylpeptidase IV, N-terminal domain"/>
    <property type="match status" value="1"/>
</dbReference>
<keyword evidence="3" id="KW-0325">Glycoprotein</keyword>
<dbReference type="InterPro" id="IPR002469">
    <property type="entry name" value="Peptidase_S9B_N"/>
</dbReference>